<reference evidence="1" key="2">
    <citation type="journal article" date="2015" name="Fish Shellfish Immunol.">
        <title>Early steps in the European eel (Anguilla anguilla)-Vibrio vulnificus interaction in the gills: Role of the RtxA13 toxin.</title>
        <authorList>
            <person name="Callol A."/>
            <person name="Pajuelo D."/>
            <person name="Ebbesson L."/>
            <person name="Teles M."/>
            <person name="MacKenzie S."/>
            <person name="Amaro C."/>
        </authorList>
    </citation>
    <scope>NUCLEOTIDE SEQUENCE</scope>
</reference>
<dbReference type="AlphaFoldDB" id="A0A0E9TZU6"/>
<protein>
    <submittedName>
        <fullName evidence="1">Uncharacterized protein</fullName>
    </submittedName>
</protein>
<sequence length="51" mass="6146">MFLSRGTYTTFTQQHNFYKAIPPSRYWSYENRCHNATGFRYPTLFMTQIAT</sequence>
<proteinExistence type="predicted"/>
<name>A0A0E9TZU6_ANGAN</name>
<dbReference type="EMBL" id="GBXM01049511">
    <property type="protein sequence ID" value="JAH59066.1"/>
    <property type="molecule type" value="Transcribed_RNA"/>
</dbReference>
<accession>A0A0E9TZU6</accession>
<reference evidence="1" key="1">
    <citation type="submission" date="2014-11" db="EMBL/GenBank/DDBJ databases">
        <authorList>
            <person name="Amaro Gonzalez C."/>
        </authorList>
    </citation>
    <scope>NUCLEOTIDE SEQUENCE</scope>
</reference>
<organism evidence="1">
    <name type="scientific">Anguilla anguilla</name>
    <name type="common">European freshwater eel</name>
    <name type="synonym">Muraena anguilla</name>
    <dbReference type="NCBI Taxonomy" id="7936"/>
    <lineage>
        <taxon>Eukaryota</taxon>
        <taxon>Metazoa</taxon>
        <taxon>Chordata</taxon>
        <taxon>Craniata</taxon>
        <taxon>Vertebrata</taxon>
        <taxon>Euteleostomi</taxon>
        <taxon>Actinopterygii</taxon>
        <taxon>Neopterygii</taxon>
        <taxon>Teleostei</taxon>
        <taxon>Anguilliformes</taxon>
        <taxon>Anguillidae</taxon>
        <taxon>Anguilla</taxon>
    </lineage>
</organism>
<evidence type="ECO:0000313" key="1">
    <source>
        <dbReference type="EMBL" id="JAH59066.1"/>
    </source>
</evidence>